<feature type="region of interest" description="Disordered" evidence="1">
    <location>
        <begin position="824"/>
        <end position="868"/>
    </location>
</feature>
<sequence>MDSNNSTLTSDQLEHRLAGSDAQTCVVASHSPSVHVYYSLRSQIERSSSTWLQEFVSLGGLDNLLDSMCQMTGKSFTSFSDAILQIDCISCIRAILNTPLGIDHLLHSSDDTNKLVIGLNISNTLPKKQILEMAAAVCAHSALGYKRILEGLDHLKRKTNQYHRFSMIVNELKSAETVPHKTAVMTFINTLINCNLDLNQRCRVRNQMIGLTLLDVISFLQREETDDDLHIQIQTFHDCKHQDEEMLRGRAEVDLSSPTDLADALQSRVFGTGRMVSLVNILQDLLAIEVLDKQEKEQLWGVVEQQVHHLVHASRHSPSTLSNLTPRQVDDLLYSETQMTQSLVSQATVNMNILSPSDNDRSMYDNLDDGRDDNAAAKKRLKTSEPDLLGDLNDLNIPPTPATTKNLELPNLNLKPPRPSLPLFPVTVSSYSNVTARRGSLEGRSYRGSKHKLFRMSTVPFPGRLMRNLKWIKVSDTVVESNKGCVWEPREVIPRLEPDYCRLEQMFAETHVPDANDEIPLLASETRLRINLFLNRLEVEPDELVRNLIDSEASGLTLPLLKYLHDILPCHEEGWRSRFLLHLMDIPDYRTLLLGHLTRLEFAANISRLQRALKAMVGGLQVRPGQQGPVDLLQLVVRVGNFLNHIVAVMEDTDERMFKLLTEVSKLDEGSQDVKKDFVEMQHSISELRKPVQRGGAENTLFKRQRTQARRRSDQFKAKLKTKRLALEFGKRRASSSMLEERKRVLERILGELHRGNFRPIVTSELNTPEQEEEVTLGSETPQQQTTPVQQPIETVAAVTSKLAATARAVSSPERYKRPLELTNDLLEDPPPALPPKLQHPQVTQLQQSPTGRSSHPGQHHRSRSDLTDSICLPNKWLRYEEMKMRERESKNTEGAPLAVPESSLTLATLNLEDGWGGRKSTEPIMRLNSGPIVRVPHVTGASSKIRKSEKKTAIGNFISKISRAVLKPRNSTNVERNILRPSQTHDKGKGNKGHLEVVMENKENVASGFDEARLPSMKRNTKVRGQKVVV</sequence>
<dbReference type="Proteomes" id="UP001519460">
    <property type="component" value="Unassembled WGS sequence"/>
</dbReference>
<feature type="compositionally biased region" description="Low complexity" evidence="1">
    <location>
        <begin position="781"/>
        <end position="792"/>
    </location>
</feature>
<dbReference type="Pfam" id="PF06371">
    <property type="entry name" value="Drf_GBD"/>
    <property type="match status" value="1"/>
</dbReference>
<dbReference type="SUPFAM" id="SSF101447">
    <property type="entry name" value="Formin homology 2 domain (FH2 domain)"/>
    <property type="match status" value="1"/>
</dbReference>
<dbReference type="PROSITE" id="PS51232">
    <property type="entry name" value="GBD_FH3"/>
    <property type="match status" value="1"/>
</dbReference>
<dbReference type="Gene3D" id="1.25.10.10">
    <property type="entry name" value="Leucine-rich Repeat Variant"/>
    <property type="match status" value="1"/>
</dbReference>
<proteinExistence type="predicted"/>
<reference evidence="3 4" key="1">
    <citation type="journal article" date="2023" name="Sci. Data">
        <title>Genome assembly of the Korean intertidal mud-creeper Batillaria attramentaria.</title>
        <authorList>
            <person name="Patra A.K."/>
            <person name="Ho P.T."/>
            <person name="Jun S."/>
            <person name="Lee S.J."/>
            <person name="Kim Y."/>
            <person name="Won Y.J."/>
        </authorList>
    </citation>
    <scope>NUCLEOTIDE SEQUENCE [LARGE SCALE GENOMIC DNA]</scope>
    <source>
        <strain evidence="3">Wonlab-2016</strain>
    </source>
</reference>
<organism evidence="3 4">
    <name type="scientific">Batillaria attramentaria</name>
    <dbReference type="NCBI Taxonomy" id="370345"/>
    <lineage>
        <taxon>Eukaryota</taxon>
        <taxon>Metazoa</taxon>
        <taxon>Spiralia</taxon>
        <taxon>Lophotrochozoa</taxon>
        <taxon>Mollusca</taxon>
        <taxon>Gastropoda</taxon>
        <taxon>Caenogastropoda</taxon>
        <taxon>Sorbeoconcha</taxon>
        <taxon>Cerithioidea</taxon>
        <taxon>Batillariidae</taxon>
        <taxon>Batillaria</taxon>
    </lineage>
</organism>
<evidence type="ECO:0000256" key="1">
    <source>
        <dbReference type="SAM" id="MobiDB-lite"/>
    </source>
</evidence>
<evidence type="ECO:0000259" key="2">
    <source>
        <dbReference type="PROSITE" id="PS51232"/>
    </source>
</evidence>
<dbReference type="InterPro" id="IPR011989">
    <property type="entry name" value="ARM-like"/>
</dbReference>
<feature type="domain" description="GBD/FH3" evidence="2">
    <location>
        <begin position="1"/>
        <end position="318"/>
    </location>
</feature>
<dbReference type="InterPro" id="IPR016024">
    <property type="entry name" value="ARM-type_fold"/>
</dbReference>
<dbReference type="SUPFAM" id="SSF48371">
    <property type="entry name" value="ARM repeat"/>
    <property type="match status" value="1"/>
</dbReference>
<dbReference type="SMART" id="SM01139">
    <property type="entry name" value="Drf_FH3"/>
    <property type="match status" value="1"/>
</dbReference>
<keyword evidence="4" id="KW-1185">Reference proteome</keyword>
<dbReference type="PANTHER" id="PTHR46345">
    <property type="entry name" value="INVERTED FORMIN-2"/>
    <property type="match status" value="1"/>
</dbReference>
<dbReference type="EMBL" id="JACVVK020000410">
    <property type="protein sequence ID" value="KAK7475289.1"/>
    <property type="molecule type" value="Genomic_DNA"/>
</dbReference>
<evidence type="ECO:0000313" key="3">
    <source>
        <dbReference type="EMBL" id="KAK7475289.1"/>
    </source>
</evidence>
<name>A0ABD0JK95_9CAEN</name>
<feature type="region of interest" description="Disordered" evidence="1">
    <location>
        <begin position="390"/>
        <end position="413"/>
    </location>
</feature>
<dbReference type="SMART" id="SM01140">
    <property type="entry name" value="Drf_GBD"/>
    <property type="match status" value="1"/>
</dbReference>
<dbReference type="InterPro" id="IPR010473">
    <property type="entry name" value="GTPase-bd"/>
</dbReference>
<gene>
    <name evidence="3" type="ORF">BaRGS_00033436</name>
</gene>
<dbReference type="InterPro" id="IPR010472">
    <property type="entry name" value="FH3_dom"/>
</dbReference>
<protein>
    <recommendedName>
        <fullName evidence="2">GBD/FH3 domain-containing protein</fullName>
    </recommendedName>
</protein>
<dbReference type="InterPro" id="IPR042201">
    <property type="entry name" value="FH2_Formin_sf"/>
</dbReference>
<feature type="region of interest" description="Disordered" evidence="1">
    <location>
        <begin position="761"/>
        <end position="792"/>
    </location>
</feature>
<dbReference type="AlphaFoldDB" id="A0ABD0JK95"/>
<dbReference type="Gene3D" id="1.20.58.2220">
    <property type="entry name" value="Formin, FH2 domain"/>
    <property type="match status" value="1"/>
</dbReference>
<evidence type="ECO:0000313" key="4">
    <source>
        <dbReference type="Proteomes" id="UP001519460"/>
    </source>
</evidence>
<feature type="compositionally biased region" description="Polar residues" evidence="1">
    <location>
        <begin position="842"/>
        <end position="857"/>
    </location>
</feature>
<dbReference type="Pfam" id="PF06367">
    <property type="entry name" value="Drf_FH3"/>
    <property type="match status" value="1"/>
</dbReference>
<dbReference type="PANTHER" id="PTHR46345:SF8">
    <property type="entry name" value="FORMIN 3, ISOFORM B"/>
    <property type="match status" value="1"/>
</dbReference>
<accession>A0ABD0JK95</accession>
<comment type="caution">
    <text evidence="3">The sequence shown here is derived from an EMBL/GenBank/DDBJ whole genome shotgun (WGS) entry which is preliminary data.</text>
</comment>
<dbReference type="InterPro" id="IPR014768">
    <property type="entry name" value="GBD/FH3_dom"/>
</dbReference>